<organism evidence="1 2">
    <name type="scientific">Rangifer tarandus platyrhynchus</name>
    <name type="common">Svalbard reindeer</name>
    <dbReference type="NCBI Taxonomy" id="3082113"/>
    <lineage>
        <taxon>Eukaryota</taxon>
        <taxon>Metazoa</taxon>
        <taxon>Chordata</taxon>
        <taxon>Craniata</taxon>
        <taxon>Vertebrata</taxon>
        <taxon>Euteleostomi</taxon>
        <taxon>Mammalia</taxon>
        <taxon>Eutheria</taxon>
        <taxon>Laurasiatheria</taxon>
        <taxon>Artiodactyla</taxon>
        <taxon>Ruminantia</taxon>
        <taxon>Pecora</taxon>
        <taxon>Cervidae</taxon>
        <taxon>Odocoileinae</taxon>
        <taxon>Rangifer</taxon>
    </lineage>
</organism>
<keyword evidence="2" id="KW-1185">Reference proteome</keyword>
<dbReference type="Proteomes" id="UP001176941">
    <property type="component" value="Chromosome 4"/>
</dbReference>
<name>A0ABN8ZL39_RANTA</name>
<protein>
    <submittedName>
        <fullName evidence="1">Uncharacterized protein</fullName>
    </submittedName>
</protein>
<evidence type="ECO:0000313" key="1">
    <source>
        <dbReference type="EMBL" id="CAI9174200.1"/>
    </source>
</evidence>
<sequence>MNSGKATRGFSGLFCLWEKPPGAQGMAVETCVCVWEKPPGAQGMAVETWQGSPLHVGCTSTWMWTWDHHRLWNCQESENQDSRLFPLGSEHNGQGVDWTLRLLLPGQHLVGYTVLAARVGGGREPPSLYL</sequence>
<gene>
    <name evidence="1" type="ORF">MRATA1EN1_LOCUS23162</name>
</gene>
<accession>A0ABN8ZL39</accession>
<proteinExistence type="predicted"/>
<dbReference type="EMBL" id="OX459940">
    <property type="protein sequence ID" value="CAI9174200.1"/>
    <property type="molecule type" value="Genomic_DNA"/>
</dbReference>
<reference evidence="1" key="1">
    <citation type="submission" date="2023-04" db="EMBL/GenBank/DDBJ databases">
        <authorList>
            <consortium name="ELIXIR-Norway"/>
        </authorList>
    </citation>
    <scope>NUCLEOTIDE SEQUENCE [LARGE SCALE GENOMIC DNA]</scope>
</reference>
<evidence type="ECO:0000313" key="2">
    <source>
        <dbReference type="Proteomes" id="UP001176941"/>
    </source>
</evidence>